<dbReference type="RefSeq" id="WP_345140372.1">
    <property type="nucleotide sequence ID" value="NZ_BAABDU010000003.1"/>
</dbReference>
<dbReference type="Proteomes" id="UP001500748">
    <property type="component" value="Unassembled WGS sequence"/>
</dbReference>
<evidence type="ECO:0000313" key="2">
    <source>
        <dbReference type="Proteomes" id="UP001500748"/>
    </source>
</evidence>
<gene>
    <name evidence="1" type="ORF">GCM10022423_07110</name>
</gene>
<reference evidence="2" key="1">
    <citation type="journal article" date="2019" name="Int. J. Syst. Evol. Microbiol.">
        <title>The Global Catalogue of Microorganisms (GCM) 10K type strain sequencing project: providing services to taxonomists for standard genome sequencing and annotation.</title>
        <authorList>
            <consortium name="The Broad Institute Genomics Platform"/>
            <consortium name="The Broad Institute Genome Sequencing Center for Infectious Disease"/>
            <person name="Wu L."/>
            <person name="Ma J."/>
        </authorList>
    </citation>
    <scope>NUCLEOTIDE SEQUENCE [LARGE SCALE GENOMIC DNA]</scope>
    <source>
        <strain evidence="2">JCM 17337</strain>
    </source>
</reference>
<protein>
    <submittedName>
        <fullName evidence="1">Uncharacterized protein</fullName>
    </submittedName>
</protein>
<keyword evidence="2" id="KW-1185">Reference proteome</keyword>
<proteinExistence type="predicted"/>
<name>A0ABP7G8S6_9FLAO</name>
<accession>A0ABP7G8S6</accession>
<sequence length="253" mass="29162">MNTSCKKEETISQIKDLKQLKNNKLSETKDELDCGDVVYQIVKSSNLNLKDYNNNYFVRLEKIIGDSINIKVYVENNLSDDPKQEEIVESTIARLLFLPNKEKLWNITADPEHPTEVKYKYKDFASIYKLCGISKKASIDDSKLINTNNIDCKTITVEMGKGEECTLKNTNINDVYDNIINNQEVDDCKYLLQSIPKSNKVIIINKDGLINIEYKIKIDRLEITFYYDGGITSINIEKLNNESVKRSIIYYAN</sequence>
<evidence type="ECO:0000313" key="1">
    <source>
        <dbReference type="EMBL" id="GAA3758977.1"/>
    </source>
</evidence>
<organism evidence="1 2">
    <name type="scientific">Flavobacterium ginsengiterrae</name>
    <dbReference type="NCBI Taxonomy" id="871695"/>
    <lineage>
        <taxon>Bacteria</taxon>
        <taxon>Pseudomonadati</taxon>
        <taxon>Bacteroidota</taxon>
        <taxon>Flavobacteriia</taxon>
        <taxon>Flavobacteriales</taxon>
        <taxon>Flavobacteriaceae</taxon>
        <taxon>Flavobacterium</taxon>
    </lineage>
</organism>
<comment type="caution">
    <text evidence="1">The sequence shown here is derived from an EMBL/GenBank/DDBJ whole genome shotgun (WGS) entry which is preliminary data.</text>
</comment>
<dbReference type="EMBL" id="BAABDU010000003">
    <property type="protein sequence ID" value="GAA3758977.1"/>
    <property type="molecule type" value="Genomic_DNA"/>
</dbReference>